<comment type="caution">
    <text evidence="1">The sequence shown here is derived from an EMBL/GenBank/DDBJ whole genome shotgun (WGS) entry which is preliminary data.</text>
</comment>
<proteinExistence type="predicted"/>
<protein>
    <submittedName>
        <fullName evidence="1">Uncharacterized protein</fullName>
    </submittedName>
</protein>
<accession>A0A2I0K188</accession>
<organism evidence="1 2">
    <name type="scientific">Punica granatum</name>
    <name type="common">Pomegranate</name>
    <dbReference type="NCBI Taxonomy" id="22663"/>
    <lineage>
        <taxon>Eukaryota</taxon>
        <taxon>Viridiplantae</taxon>
        <taxon>Streptophyta</taxon>
        <taxon>Embryophyta</taxon>
        <taxon>Tracheophyta</taxon>
        <taxon>Spermatophyta</taxon>
        <taxon>Magnoliopsida</taxon>
        <taxon>eudicotyledons</taxon>
        <taxon>Gunneridae</taxon>
        <taxon>Pentapetalae</taxon>
        <taxon>rosids</taxon>
        <taxon>malvids</taxon>
        <taxon>Myrtales</taxon>
        <taxon>Lythraceae</taxon>
        <taxon>Punica</taxon>
    </lineage>
</organism>
<dbReference type="AlphaFoldDB" id="A0A2I0K188"/>
<gene>
    <name evidence="1" type="ORF">CRG98_017768</name>
</gene>
<dbReference type="EMBL" id="PGOL01001001">
    <property type="protein sequence ID" value="PKI61870.1"/>
    <property type="molecule type" value="Genomic_DNA"/>
</dbReference>
<keyword evidence="2" id="KW-1185">Reference proteome</keyword>
<name>A0A2I0K188_PUNGR</name>
<reference evidence="1 2" key="1">
    <citation type="submission" date="2017-11" db="EMBL/GenBank/DDBJ databases">
        <title>De-novo sequencing of pomegranate (Punica granatum L.) genome.</title>
        <authorList>
            <person name="Akparov Z."/>
            <person name="Amiraslanov A."/>
            <person name="Hajiyeva S."/>
            <person name="Abbasov M."/>
            <person name="Kaur K."/>
            <person name="Hamwieh A."/>
            <person name="Solovyev V."/>
            <person name="Salamov A."/>
            <person name="Braich B."/>
            <person name="Kosarev P."/>
            <person name="Mahmoud A."/>
            <person name="Hajiyev E."/>
            <person name="Babayeva S."/>
            <person name="Izzatullayeva V."/>
            <person name="Mammadov A."/>
            <person name="Mammadov A."/>
            <person name="Sharifova S."/>
            <person name="Ojaghi J."/>
            <person name="Eynullazada K."/>
            <person name="Bayramov B."/>
            <person name="Abdulazimova A."/>
            <person name="Shahmuradov I."/>
        </authorList>
    </citation>
    <scope>NUCLEOTIDE SEQUENCE [LARGE SCALE GENOMIC DNA]</scope>
    <source>
        <strain evidence="2">cv. AG2017</strain>
        <tissue evidence="1">Leaf</tissue>
    </source>
</reference>
<sequence length="81" mass="8906">MVATGNIKANFINTLLIKECAHPNFVSSGHACARLNATRLGSVHLPGNARRTHVRRSRHYLFTTRRSRAGESPGSRGMGYT</sequence>
<evidence type="ECO:0000313" key="2">
    <source>
        <dbReference type="Proteomes" id="UP000233551"/>
    </source>
</evidence>
<dbReference type="Proteomes" id="UP000233551">
    <property type="component" value="Unassembled WGS sequence"/>
</dbReference>
<evidence type="ECO:0000313" key="1">
    <source>
        <dbReference type="EMBL" id="PKI61870.1"/>
    </source>
</evidence>